<dbReference type="AlphaFoldDB" id="A0A423WMZ0"/>
<dbReference type="Gene3D" id="3.40.50.150">
    <property type="entry name" value="Vaccinia Virus protein VP39"/>
    <property type="match status" value="1"/>
</dbReference>
<dbReference type="STRING" id="356882.A0A423WMZ0"/>
<protein>
    <recommendedName>
        <fullName evidence="5">Methyltransferase domain-containing protein</fullName>
    </recommendedName>
</protein>
<dbReference type="OrthoDB" id="2013972at2759"/>
<dbReference type="EMBL" id="LKEA01000013">
    <property type="protein sequence ID" value="ROW04807.1"/>
    <property type="molecule type" value="Genomic_DNA"/>
</dbReference>
<evidence type="ECO:0008006" key="5">
    <source>
        <dbReference type="Google" id="ProtNLM"/>
    </source>
</evidence>
<sequence>MADKGNISSPMTARSKHRLFKLAMGGKLAWAPIDGTRLARALDIGAGTGAWVEDFAREHYPDTVVCGSDLSNIQPACIMANSRYVVEDSEEEWNHELPFDYIHLRLMFSCFSSYQAMVKKAFEHLRPGGWVEYQEFSLEVLGVDEYSQAALRDDPTAYQGWMNLMREGSLKLGRDIDVTPKLKDWLIEAGFVDVVEKRILVPISAWSSDPLEQELGRLHQENLYNAVEAVIKMFYAAGMTQEEVQKYVADYRNNLHDPRLKIYHPWVVVYGRKPHPDEDNNVQSEAERGTEVDGAKE</sequence>
<dbReference type="Pfam" id="PF13489">
    <property type="entry name" value="Methyltransf_23"/>
    <property type="match status" value="1"/>
</dbReference>
<comment type="similarity">
    <text evidence="1">Belongs to the methyltransferase superfamily. LaeA methyltransferase family.</text>
</comment>
<feature type="region of interest" description="Disordered" evidence="2">
    <location>
        <begin position="274"/>
        <end position="297"/>
    </location>
</feature>
<dbReference type="CDD" id="cd02440">
    <property type="entry name" value="AdoMet_MTases"/>
    <property type="match status" value="1"/>
</dbReference>
<organism evidence="3 4">
    <name type="scientific">Cytospora schulzeri</name>
    <dbReference type="NCBI Taxonomy" id="448051"/>
    <lineage>
        <taxon>Eukaryota</taxon>
        <taxon>Fungi</taxon>
        <taxon>Dikarya</taxon>
        <taxon>Ascomycota</taxon>
        <taxon>Pezizomycotina</taxon>
        <taxon>Sordariomycetes</taxon>
        <taxon>Sordariomycetidae</taxon>
        <taxon>Diaporthales</taxon>
        <taxon>Cytosporaceae</taxon>
        <taxon>Cytospora</taxon>
    </lineage>
</organism>
<proteinExistence type="inferred from homology"/>
<reference evidence="3 4" key="1">
    <citation type="submission" date="2015-09" db="EMBL/GenBank/DDBJ databases">
        <title>Host preference determinants of Valsa canker pathogens revealed by comparative genomics.</title>
        <authorList>
            <person name="Yin Z."/>
            <person name="Huang L."/>
        </authorList>
    </citation>
    <scope>NUCLEOTIDE SEQUENCE [LARGE SCALE GENOMIC DNA]</scope>
    <source>
        <strain evidence="3 4">03-1</strain>
    </source>
</reference>
<dbReference type="GO" id="GO:0008168">
    <property type="term" value="F:methyltransferase activity"/>
    <property type="evidence" value="ECO:0007669"/>
    <property type="project" value="TreeGrafter"/>
</dbReference>
<dbReference type="InterPro" id="IPR029063">
    <property type="entry name" value="SAM-dependent_MTases_sf"/>
</dbReference>
<dbReference type="PANTHER" id="PTHR43591">
    <property type="entry name" value="METHYLTRANSFERASE"/>
    <property type="match status" value="1"/>
</dbReference>
<evidence type="ECO:0000256" key="2">
    <source>
        <dbReference type="SAM" id="MobiDB-lite"/>
    </source>
</evidence>
<comment type="caution">
    <text evidence="3">The sequence shown here is derived from an EMBL/GenBank/DDBJ whole genome shotgun (WGS) entry which is preliminary data.</text>
</comment>
<evidence type="ECO:0000256" key="1">
    <source>
        <dbReference type="ARBA" id="ARBA00038158"/>
    </source>
</evidence>
<gene>
    <name evidence="3" type="ORF">VMCG_04783</name>
</gene>
<dbReference type="PANTHER" id="PTHR43591:SF102">
    <property type="entry name" value="S-ADENOSYL-L-METHIONINE-DEPENDENT METHYLTRANSFERASE"/>
    <property type="match status" value="1"/>
</dbReference>
<dbReference type="Proteomes" id="UP000283895">
    <property type="component" value="Unassembled WGS sequence"/>
</dbReference>
<name>A0A423WMZ0_9PEZI</name>
<keyword evidence="4" id="KW-1185">Reference proteome</keyword>
<evidence type="ECO:0000313" key="3">
    <source>
        <dbReference type="EMBL" id="ROW04807.1"/>
    </source>
</evidence>
<dbReference type="SUPFAM" id="SSF53335">
    <property type="entry name" value="S-adenosyl-L-methionine-dependent methyltransferases"/>
    <property type="match status" value="1"/>
</dbReference>
<accession>A0A423WMZ0</accession>
<evidence type="ECO:0000313" key="4">
    <source>
        <dbReference type="Proteomes" id="UP000283895"/>
    </source>
</evidence>
<feature type="compositionally biased region" description="Basic and acidic residues" evidence="2">
    <location>
        <begin position="285"/>
        <end position="297"/>
    </location>
</feature>